<dbReference type="PROSITE" id="PS00086">
    <property type="entry name" value="CYTOCHROME_P450"/>
    <property type="match status" value="2"/>
</dbReference>
<dbReference type="FunFam" id="1.10.630.10:FF:000442">
    <property type="entry name" value="Putative cytochrome P450 superfamily protein"/>
    <property type="match status" value="2"/>
</dbReference>
<dbReference type="GO" id="GO:0004497">
    <property type="term" value="F:monooxygenase activity"/>
    <property type="evidence" value="ECO:0007669"/>
    <property type="project" value="UniProtKB-KW"/>
</dbReference>
<comment type="cofactor">
    <cofactor evidence="1 8">
        <name>heme</name>
        <dbReference type="ChEBI" id="CHEBI:30413"/>
    </cofactor>
</comment>
<dbReference type="Gene3D" id="1.10.630.10">
    <property type="entry name" value="Cytochrome P450"/>
    <property type="match status" value="3"/>
</dbReference>
<dbReference type="GO" id="GO:0005506">
    <property type="term" value="F:iron ion binding"/>
    <property type="evidence" value="ECO:0007669"/>
    <property type="project" value="InterPro"/>
</dbReference>
<dbReference type="OrthoDB" id="3945418at2759"/>
<dbReference type="PANTHER" id="PTHR24279">
    <property type="entry name" value="CYTOCHROME P450"/>
    <property type="match status" value="1"/>
</dbReference>
<dbReference type="Proteomes" id="UP000515135">
    <property type="component" value="Unplaced"/>
</dbReference>
<name>A0A6P4YM69_BRABE</name>
<dbReference type="InterPro" id="IPR002401">
    <property type="entry name" value="Cyt_P450_E_grp-I"/>
</dbReference>
<dbReference type="InterPro" id="IPR017972">
    <property type="entry name" value="Cyt_P450_CS"/>
</dbReference>
<feature type="binding site" description="axial binding residue" evidence="8">
    <location>
        <position position="1439"/>
    </location>
    <ligand>
        <name>heme</name>
        <dbReference type="ChEBI" id="CHEBI:30413"/>
    </ligand>
    <ligandPart>
        <name>Fe</name>
        <dbReference type="ChEBI" id="CHEBI:18248"/>
    </ligandPart>
</feature>
<organism evidence="10 11">
    <name type="scientific">Branchiostoma belcheri</name>
    <name type="common">Amphioxus</name>
    <dbReference type="NCBI Taxonomy" id="7741"/>
    <lineage>
        <taxon>Eukaryota</taxon>
        <taxon>Metazoa</taxon>
        <taxon>Chordata</taxon>
        <taxon>Cephalochordata</taxon>
        <taxon>Leptocardii</taxon>
        <taxon>Amphioxiformes</taxon>
        <taxon>Branchiostomatidae</taxon>
        <taxon>Branchiostoma</taxon>
    </lineage>
</organism>
<evidence type="ECO:0000256" key="2">
    <source>
        <dbReference type="ARBA" id="ARBA00010617"/>
    </source>
</evidence>
<evidence type="ECO:0000313" key="10">
    <source>
        <dbReference type="Proteomes" id="UP000515135"/>
    </source>
</evidence>
<keyword evidence="3 8" id="KW-0349">Heme</keyword>
<keyword evidence="10" id="KW-1185">Reference proteome</keyword>
<dbReference type="PANTHER" id="PTHR24279:SF120">
    <property type="entry name" value="CYTOCHROME P450"/>
    <property type="match status" value="1"/>
</dbReference>
<dbReference type="KEGG" id="bbel:109466472"/>
<dbReference type="InterPro" id="IPR001128">
    <property type="entry name" value="Cyt_P450"/>
</dbReference>
<evidence type="ECO:0000256" key="3">
    <source>
        <dbReference type="ARBA" id="ARBA00022617"/>
    </source>
</evidence>
<dbReference type="CDD" id="cd11054">
    <property type="entry name" value="CYP24A1-like"/>
    <property type="match status" value="3"/>
</dbReference>
<comment type="similarity">
    <text evidence="2">Belongs to the cytochrome P450 family.</text>
</comment>
<sequence>MSHLLKLAGRRAAVPGARLSGLWRFCLRQSSRGAASTATADEQAAPEEAVRPYEEIPGPKGLPFIGTSLDYSPFGRFPVQTKIGHSIIARYQTYGKIYREKFGPNPESVFVCDPKDIATVFRSDGPFPERPVINSIVTYRNMRKKSVGLANLTGEDWRRVRSSVNKDMMRPKSVGVYAPMQDEVSRDLVGLIQTAVRKGDSGGQVNNLMNLLRKWGLESLSLVVLGKRLGCLTLDQLAEDSDAQRMISAILEFFVYFTKLEMSPPVFKYISTPAWKKFVRASDTMYGIAEKMVGERVAELRKMEAPPEETDFLFNLLSQKDMTMDEAVMTSIELITAGVDSTANTLAFNLYCLAKNPAAQQKLYEEITEVVPPGQPIDDRVLNKMHYLRAVVKETSRVYPTNFFNGRILARDVVLSGYRVPAKTRVVFAHNVISAHPEYYPEPESYIPERWLRTESSTNVQTFAVLPFGYGPRMCLGRRFAEQELFLGLSRIIQMFHVGWDGEDMKQIFKILNTPDRDTFTFRERQQRATRTMSHLLKLAGRRAAVPDARLSGLWRFCLRQSSRGAASTATADEQAAPEEAVRPFEEIPGPKGLPFIGTSLDYSPFGRFPIHTKIMQSTIERYQTYGKIYREKFGSLEAVFVCDPKDIATVFRSDGRLPERPISNSNLTYRKMRQKPLGVGNLQGEEWYRVRSSVNKDMMRPKPVGVYAPMQDEVSRILAGLIQTAVRKGDSGGQVNSFMNTLHRWGLESLSLVVLGKRLGCLNLDQLSEDSDAQRMISAILDFFFYFAKLEMSLPVYKYISTPAWKKFVRANDTMISISEQMIRERLEELRKMDGPPEETDFLFNLLSQKDITLDEAVMMAVELLTGAVESTANTLAFNLYCLAKNPAAQQKLYEEITEVVPPGQPIDDRVLNKMHYLRAVVKETFRVCPPLPFNGRILNRDVVLSGYRVPAKSSCRQRATRTMSHLLKLAGRRAAVPDARLSGLWRFCLRQSSRGAASTATADEQAAPEEAVRPFEEIPGPKGLPFFGSALDYSPFGRFPIHTKLGHSTIERYQTYGKIYREKLGPRRHTVFVCDPKDIATVFRSDGRYPERPIINALNTYRAVRKKPKGLANLQGEDWRRVRSSVNKDMMRPKSVGVYAPMQDEVSKDLAGLIQTAVRKGDSSGQVNNFMNLLHKWGLESLSLVVLGKRLGCLNLDQLAGDSDAQRMISAILELFFYLAKLEMSPPVYKYISTPAWKKFVRALDTMNSVAGKMVGEKLAELRKMDAPPEETDFLFNLMSQKDMAMDEVIMMAIGLIIGGVDSTGNTMAFNLYFLAKNPAAQQKLYEEITEVVPPGQPIDDRVLNKMHYLRAVVKETFRLYPTTFFNTRILNRDVVLSGYRVPAKTQVIMAHNVISRQPEYYPEPESYMPERWLRTESSTNVQAFALLPFGYGPRMCIGRRFAEQELFLGLTRIIEKFHVGWDGEDMKQIFKILNTPDRDTFIFRERQ</sequence>
<dbReference type="PRINTS" id="PR00463">
    <property type="entry name" value="EP450I"/>
</dbReference>
<keyword evidence="4 8" id="KW-0479">Metal-binding</keyword>
<dbReference type="GeneID" id="109466472"/>
<dbReference type="FunFam" id="1.10.630.10:FF:000006">
    <property type="entry name" value="Cytochrome P450 302a1, mitochondrial"/>
    <property type="match status" value="1"/>
</dbReference>
<feature type="region of interest" description="Disordered" evidence="9">
    <location>
        <begin position="568"/>
        <end position="589"/>
    </location>
</feature>
<dbReference type="RefSeq" id="XP_019619787.1">
    <property type="nucleotide sequence ID" value="XM_019764228.1"/>
</dbReference>
<accession>A0A6P4YM69</accession>
<dbReference type="GO" id="GO:0020037">
    <property type="term" value="F:heme binding"/>
    <property type="evidence" value="ECO:0007669"/>
    <property type="project" value="InterPro"/>
</dbReference>
<evidence type="ECO:0000256" key="5">
    <source>
        <dbReference type="ARBA" id="ARBA00023002"/>
    </source>
</evidence>
<dbReference type="SUPFAM" id="SSF48264">
    <property type="entry name" value="Cytochrome P450"/>
    <property type="match status" value="3"/>
</dbReference>
<keyword evidence="7" id="KW-0503">Monooxygenase</keyword>
<evidence type="ECO:0000313" key="11">
    <source>
        <dbReference type="RefSeq" id="XP_019619787.1"/>
    </source>
</evidence>
<protein>
    <submittedName>
        <fullName evidence="11">Uncharacterized protein LOC109466472</fullName>
    </submittedName>
</protein>
<dbReference type="InterPro" id="IPR050479">
    <property type="entry name" value="CYP11_CYP27_families"/>
</dbReference>
<evidence type="ECO:0000256" key="9">
    <source>
        <dbReference type="SAM" id="MobiDB-lite"/>
    </source>
</evidence>
<proteinExistence type="inferred from homology"/>
<keyword evidence="6 8" id="KW-0408">Iron</keyword>
<dbReference type="Pfam" id="PF00067">
    <property type="entry name" value="p450"/>
    <property type="match status" value="3"/>
</dbReference>
<evidence type="ECO:0000256" key="6">
    <source>
        <dbReference type="ARBA" id="ARBA00023004"/>
    </source>
</evidence>
<evidence type="ECO:0000256" key="1">
    <source>
        <dbReference type="ARBA" id="ARBA00001971"/>
    </source>
</evidence>
<dbReference type="GO" id="GO:0042359">
    <property type="term" value="P:vitamin D metabolic process"/>
    <property type="evidence" value="ECO:0007669"/>
    <property type="project" value="UniProtKB-ARBA"/>
</dbReference>
<dbReference type="InterPro" id="IPR036396">
    <property type="entry name" value="Cyt_P450_sf"/>
</dbReference>
<dbReference type="GO" id="GO:0016705">
    <property type="term" value="F:oxidoreductase activity, acting on paired donors, with incorporation or reduction of molecular oxygen"/>
    <property type="evidence" value="ECO:0007669"/>
    <property type="project" value="InterPro"/>
</dbReference>
<gene>
    <name evidence="11" type="primary">LOC109466472</name>
</gene>
<evidence type="ECO:0000256" key="4">
    <source>
        <dbReference type="ARBA" id="ARBA00022723"/>
    </source>
</evidence>
<reference evidence="11" key="1">
    <citation type="submission" date="2025-08" db="UniProtKB">
        <authorList>
            <consortium name="RefSeq"/>
        </authorList>
    </citation>
    <scope>IDENTIFICATION</scope>
    <source>
        <tissue evidence="11">Gonad</tissue>
    </source>
</reference>
<evidence type="ECO:0000256" key="7">
    <source>
        <dbReference type="ARBA" id="ARBA00023033"/>
    </source>
</evidence>
<keyword evidence="5" id="KW-0560">Oxidoreductase</keyword>
<dbReference type="PRINTS" id="PR00385">
    <property type="entry name" value="P450"/>
</dbReference>
<evidence type="ECO:0000256" key="8">
    <source>
        <dbReference type="PIRSR" id="PIRSR602401-1"/>
    </source>
</evidence>